<evidence type="ECO:0000313" key="2">
    <source>
        <dbReference type="EMBL" id="MBE5920350.1"/>
    </source>
</evidence>
<dbReference type="EMBL" id="SVER01000030">
    <property type="protein sequence ID" value="MBE5920350.1"/>
    <property type="molecule type" value="Genomic_DNA"/>
</dbReference>
<feature type="coiled-coil region" evidence="1">
    <location>
        <begin position="12"/>
        <end position="91"/>
    </location>
</feature>
<evidence type="ECO:0000256" key="1">
    <source>
        <dbReference type="SAM" id="Coils"/>
    </source>
</evidence>
<proteinExistence type="predicted"/>
<evidence type="ECO:0000313" key="3">
    <source>
        <dbReference type="Proteomes" id="UP000766246"/>
    </source>
</evidence>
<comment type="caution">
    <text evidence="2">The sequence shown here is derived from an EMBL/GenBank/DDBJ whole genome shotgun (WGS) entry which is preliminary data.</text>
</comment>
<name>A0A927UDE9_9FIRM</name>
<keyword evidence="1" id="KW-0175">Coiled coil</keyword>
<dbReference type="AlphaFoldDB" id="A0A927UDE9"/>
<gene>
    <name evidence="2" type="ORF">E7272_10985</name>
</gene>
<dbReference type="Proteomes" id="UP000766246">
    <property type="component" value="Unassembled WGS sequence"/>
</dbReference>
<organism evidence="2 3">
    <name type="scientific">Pseudobutyrivibrio ruminis</name>
    <dbReference type="NCBI Taxonomy" id="46206"/>
    <lineage>
        <taxon>Bacteria</taxon>
        <taxon>Bacillati</taxon>
        <taxon>Bacillota</taxon>
        <taxon>Clostridia</taxon>
        <taxon>Lachnospirales</taxon>
        <taxon>Lachnospiraceae</taxon>
        <taxon>Pseudobutyrivibrio</taxon>
    </lineage>
</organism>
<reference evidence="2" key="1">
    <citation type="submission" date="2019-04" db="EMBL/GenBank/DDBJ databases">
        <title>Evolution of Biomass-Degrading Anaerobic Consortia Revealed by Metagenomics.</title>
        <authorList>
            <person name="Peng X."/>
        </authorList>
    </citation>
    <scope>NUCLEOTIDE SEQUENCE</scope>
    <source>
        <strain evidence="2">SIG311</strain>
    </source>
</reference>
<protein>
    <submittedName>
        <fullName evidence="2">Uncharacterized protein</fullName>
    </submittedName>
</protein>
<sequence>MAEKIKVNHTAVETAVSNMNKAIKNYNELTANGFDGAIEELDGMNSDYVDKLQRTLECLNSKVKEKISKSITKYTNRVEKASNTLKSVDQQVGEKIEGE</sequence>
<accession>A0A927UDE9</accession>